<evidence type="ECO:0000256" key="1">
    <source>
        <dbReference type="ARBA" id="ARBA00004429"/>
    </source>
</evidence>
<dbReference type="NCBIfam" id="TIGR01620">
    <property type="entry name" value="hyp_HI0043"/>
    <property type="match status" value="1"/>
</dbReference>
<comment type="similarity">
    <text evidence="2">Belongs to the UPF0283 family.</text>
</comment>
<evidence type="ECO:0008006" key="11">
    <source>
        <dbReference type="Google" id="ProtNLM"/>
    </source>
</evidence>
<comment type="subcellular location">
    <subcellularLocation>
        <location evidence="1">Cell inner membrane</location>
        <topology evidence="1">Multi-pass membrane protein</topology>
    </subcellularLocation>
</comment>
<evidence type="ECO:0000256" key="2">
    <source>
        <dbReference type="ARBA" id="ARBA00008255"/>
    </source>
</evidence>
<dbReference type="Proteomes" id="UP000227088">
    <property type="component" value="Unassembled WGS sequence"/>
</dbReference>
<dbReference type="AlphaFoldDB" id="A0A1Y5HT77"/>
<reference evidence="10" key="1">
    <citation type="journal article" date="2017" name="Proc. Natl. Acad. Sci. U.S.A.">
        <title>Simulation of Deepwater Horizon oil plume reveals substrate specialization within a complex community of hydrocarbon degraders.</title>
        <authorList>
            <person name="Hu P."/>
            <person name="Dubinsky E.A."/>
            <person name="Probst A.J."/>
            <person name="Wang J."/>
            <person name="Sieber C.M.K."/>
            <person name="Tom L.M."/>
            <person name="Gardinali P."/>
            <person name="Banfield J.F."/>
            <person name="Atlas R.M."/>
            <person name="Andersen G.L."/>
        </authorList>
    </citation>
    <scope>NUCLEOTIDE SEQUENCE [LARGE SCALE GENOMIC DNA]</scope>
</reference>
<evidence type="ECO:0000313" key="10">
    <source>
        <dbReference type="Proteomes" id="UP000227088"/>
    </source>
</evidence>
<organism evidence="9 10">
    <name type="scientific">Oleispira antarctica</name>
    <dbReference type="NCBI Taxonomy" id="188908"/>
    <lineage>
        <taxon>Bacteria</taxon>
        <taxon>Pseudomonadati</taxon>
        <taxon>Pseudomonadota</taxon>
        <taxon>Gammaproteobacteria</taxon>
        <taxon>Oceanospirillales</taxon>
        <taxon>Oceanospirillaceae</taxon>
        <taxon>Oleispira</taxon>
    </lineage>
</organism>
<name>A0A1Y5HT77_OLEAN</name>
<dbReference type="GO" id="GO:0005886">
    <property type="term" value="C:plasma membrane"/>
    <property type="evidence" value="ECO:0007669"/>
    <property type="project" value="UniProtKB-SubCell"/>
</dbReference>
<evidence type="ECO:0000256" key="7">
    <source>
        <dbReference type="ARBA" id="ARBA00023136"/>
    </source>
</evidence>
<dbReference type="PANTHER" id="PTHR39342">
    <property type="entry name" value="UPF0283 MEMBRANE PROTEIN YCJF"/>
    <property type="match status" value="1"/>
</dbReference>
<sequence>MRMSNKAKEEALNVKAEVRQAKTFTPNETEALNEVPEAITSGERLPHISEYSGIALEAIPIKGLKSFFYGLAALLIVLVGWETYSVFQRALEAHWIIASSFVLLLVLISSLGIRVLRSYLRDQENIGKLDGIQKQARRLSEAHDIGNAKDFIKVLKDFYSNKPQDVYFQRCIEKLPDYSNDREVIDHIERAFLQPLDKEAMRRISNFSLQTGAAVAASPWASLDMLLSLWRSIKMIDDVAQVYGMRPSLSNRYKLLRLVIHQLAFVGISEIVISNVMEELGSTALTSMASARLGQGLGAGIYTAKIGIAAMKVSRPIEFSKDNQPKIKSIIVPMIEKMKSMLRAF</sequence>
<evidence type="ECO:0000256" key="8">
    <source>
        <dbReference type="SAM" id="Phobius"/>
    </source>
</evidence>
<keyword evidence="3" id="KW-1003">Cell membrane</keyword>
<keyword evidence="7 8" id="KW-0472">Membrane</keyword>
<dbReference type="InterPro" id="IPR006507">
    <property type="entry name" value="UPF0283"/>
</dbReference>
<evidence type="ECO:0000256" key="6">
    <source>
        <dbReference type="ARBA" id="ARBA00022989"/>
    </source>
</evidence>
<keyword evidence="4" id="KW-0997">Cell inner membrane</keyword>
<feature type="transmembrane region" description="Helical" evidence="8">
    <location>
        <begin position="67"/>
        <end position="87"/>
    </location>
</feature>
<dbReference type="PANTHER" id="PTHR39342:SF1">
    <property type="entry name" value="UPF0283 MEMBRANE PROTEIN YCJF"/>
    <property type="match status" value="1"/>
</dbReference>
<evidence type="ECO:0000256" key="5">
    <source>
        <dbReference type="ARBA" id="ARBA00022692"/>
    </source>
</evidence>
<evidence type="ECO:0000256" key="3">
    <source>
        <dbReference type="ARBA" id="ARBA00022475"/>
    </source>
</evidence>
<protein>
    <recommendedName>
        <fullName evidence="11">TIGR01620 family protein</fullName>
    </recommendedName>
</protein>
<evidence type="ECO:0000313" key="9">
    <source>
        <dbReference type="EMBL" id="OUS40518.1"/>
    </source>
</evidence>
<gene>
    <name evidence="9" type="ORF">A9R00_05660</name>
</gene>
<proteinExistence type="inferred from homology"/>
<evidence type="ECO:0000256" key="4">
    <source>
        <dbReference type="ARBA" id="ARBA00022519"/>
    </source>
</evidence>
<accession>A0A1Y5HT77</accession>
<comment type="caution">
    <text evidence="9">The sequence shown here is derived from an EMBL/GenBank/DDBJ whole genome shotgun (WGS) entry which is preliminary data.</text>
</comment>
<keyword evidence="5 8" id="KW-0812">Transmembrane</keyword>
<dbReference type="EMBL" id="MABE01000323">
    <property type="protein sequence ID" value="OUS40518.1"/>
    <property type="molecule type" value="Genomic_DNA"/>
</dbReference>
<dbReference type="Pfam" id="PF05128">
    <property type="entry name" value="DUF697"/>
    <property type="match status" value="1"/>
</dbReference>
<dbReference type="InterPro" id="IPR021147">
    <property type="entry name" value="DUF697"/>
</dbReference>
<keyword evidence="6 8" id="KW-1133">Transmembrane helix</keyword>
<feature type="transmembrane region" description="Helical" evidence="8">
    <location>
        <begin position="93"/>
        <end position="113"/>
    </location>
</feature>